<dbReference type="AlphaFoldDB" id="M2WLU5"/>
<gene>
    <name evidence="2" type="ORF">DOTSEDRAFT_72421</name>
</gene>
<dbReference type="Pfam" id="PF06985">
    <property type="entry name" value="HET"/>
    <property type="match status" value="1"/>
</dbReference>
<name>M2WLU5_DOTSN</name>
<reference evidence="2 3" key="2">
    <citation type="journal article" date="2012" name="PLoS Pathog.">
        <title>Diverse lifestyles and strategies of plant pathogenesis encoded in the genomes of eighteen Dothideomycetes fungi.</title>
        <authorList>
            <person name="Ohm R.A."/>
            <person name="Feau N."/>
            <person name="Henrissat B."/>
            <person name="Schoch C.L."/>
            <person name="Horwitz B.A."/>
            <person name="Barry K.W."/>
            <person name="Condon B.J."/>
            <person name="Copeland A.C."/>
            <person name="Dhillon B."/>
            <person name="Glaser F."/>
            <person name="Hesse C.N."/>
            <person name="Kosti I."/>
            <person name="LaButti K."/>
            <person name="Lindquist E.A."/>
            <person name="Lucas S."/>
            <person name="Salamov A.A."/>
            <person name="Bradshaw R.E."/>
            <person name="Ciuffetti L."/>
            <person name="Hamelin R.C."/>
            <person name="Kema G.H.J."/>
            <person name="Lawrence C."/>
            <person name="Scott J.A."/>
            <person name="Spatafora J.W."/>
            <person name="Turgeon B.G."/>
            <person name="de Wit P.J.G.M."/>
            <person name="Zhong S."/>
            <person name="Goodwin S.B."/>
            <person name="Grigoriev I.V."/>
        </authorList>
    </citation>
    <scope>NUCLEOTIDE SEQUENCE [LARGE SCALE GENOMIC DNA]</scope>
    <source>
        <strain evidence="3">NZE10 / CBS 128990</strain>
    </source>
</reference>
<evidence type="ECO:0000313" key="3">
    <source>
        <dbReference type="Proteomes" id="UP000016933"/>
    </source>
</evidence>
<organism evidence="2 3">
    <name type="scientific">Dothistroma septosporum (strain NZE10 / CBS 128990)</name>
    <name type="common">Red band needle blight fungus</name>
    <name type="synonym">Mycosphaerella pini</name>
    <dbReference type="NCBI Taxonomy" id="675120"/>
    <lineage>
        <taxon>Eukaryota</taxon>
        <taxon>Fungi</taxon>
        <taxon>Dikarya</taxon>
        <taxon>Ascomycota</taxon>
        <taxon>Pezizomycotina</taxon>
        <taxon>Dothideomycetes</taxon>
        <taxon>Dothideomycetidae</taxon>
        <taxon>Mycosphaerellales</taxon>
        <taxon>Mycosphaerellaceae</taxon>
        <taxon>Dothistroma</taxon>
    </lineage>
</organism>
<dbReference type="InterPro" id="IPR052895">
    <property type="entry name" value="HetReg/Transcr_Mod"/>
</dbReference>
<dbReference type="Proteomes" id="UP000016933">
    <property type="component" value="Unassembled WGS sequence"/>
</dbReference>
<dbReference type="InterPro" id="IPR010730">
    <property type="entry name" value="HET"/>
</dbReference>
<evidence type="ECO:0000313" key="2">
    <source>
        <dbReference type="EMBL" id="EME43013.1"/>
    </source>
</evidence>
<protein>
    <recommendedName>
        <fullName evidence="1">Heterokaryon incompatibility domain-containing protein</fullName>
    </recommendedName>
</protein>
<dbReference type="EMBL" id="KB446540">
    <property type="protein sequence ID" value="EME43013.1"/>
    <property type="molecule type" value="Genomic_DNA"/>
</dbReference>
<dbReference type="HOGENOM" id="CLU_004184_6_0_1"/>
<dbReference type="STRING" id="675120.M2WLU5"/>
<evidence type="ECO:0000259" key="1">
    <source>
        <dbReference type="Pfam" id="PF06985"/>
    </source>
</evidence>
<dbReference type="OrthoDB" id="3650339at2759"/>
<sequence length="194" mass="22868">MESSPAHLMLYQTAHLRDPRTHLRLLRFHRRTRHWASGDYLSFDLALHEMVLLPKYQAVWYDWTTGTRQETIFVNSITLKVQKNCYYALWQLWRSGAECVWIDSICIDQHNDDEKSGQVAIMFEIYHYASQVFACGESSDKCSNRVIRGLPNVDRIPEGSNRGYGEINKMVFQQMCWKWMLVQGDNYCTQLCED</sequence>
<accession>M2WLU5</accession>
<dbReference type="PANTHER" id="PTHR24148:SF64">
    <property type="entry name" value="HETEROKARYON INCOMPATIBILITY DOMAIN-CONTAINING PROTEIN"/>
    <property type="match status" value="1"/>
</dbReference>
<reference evidence="3" key="1">
    <citation type="journal article" date="2012" name="PLoS Genet.">
        <title>The genomes of the fungal plant pathogens Cladosporium fulvum and Dothistroma septosporum reveal adaptation to different hosts and lifestyles but also signatures of common ancestry.</title>
        <authorList>
            <person name="de Wit P.J.G.M."/>
            <person name="van der Burgt A."/>
            <person name="Oekmen B."/>
            <person name="Stergiopoulos I."/>
            <person name="Abd-Elsalam K.A."/>
            <person name="Aerts A.L."/>
            <person name="Bahkali A.H."/>
            <person name="Beenen H.G."/>
            <person name="Chettri P."/>
            <person name="Cox M.P."/>
            <person name="Datema E."/>
            <person name="de Vries R.P."/>
            <person name="Dhillon B."/>
            <person name="Ganley A.R."/>
            <person name="Griffiths S.A."/>
            <person name="Guo Y."/>
            <person name="Hamelin R.C."/>
            <person name="Henrissat B."/>
            <person name="Kabir M.S."/>
            <person name="Jashni M.K."/>
            <person name="Kema G."/>
            <person name="Klaubauf S."/>
            <person name="Lapidus A."/>
            <person name="Levasseur A."/>
            <person name="Lindquist E."/>
            <person name="Mehrabi R."/>
            <person name="Ohm R.A."/>
            <person name="Owen T.J."/>
            <person name="Salamov A."/>
            <person name="Schwelm A."/>
            <person name="Schijlen E."/>
            <person name="Sun H."/>
            <person name="van den Burg H.A."/>
            <person name="van Ham R.C.H.J."/>
            <person name="Zhang S."/>
            <person name="Goodwin S.B."/>
            <person name="Grigoriev I.V."/>
            <person name="Collemare J."/>
            <person name="Bradshaw R.E."/>
        </authorList>
    </citation>
    <scope>NUCLEOTIDE SEQUENCE [LARGE SCALE GENOMIC DNA]</scope>
    <source>
        <strain evidence="3">NZE10 / CBS 128990</strain>
    </source>
</reference>
<feature type="domain" description="Heterokaryon incompatibility" evidence="1">
    <location>
        <begin position="56"/>
        <end position="148"/>
    </location>
</feature>
<dbReference type="PANTHER" id="PTHR24148">
    <property type="entry name" value="ANKYRIN REPEAT DOMAIN-CONTAINING PROTEIN 39 HOMOLOG-RELATED"/>
    <property type="match status" value="1"/>
</dbReference>
<keyword evidence="3" id="KW-1185">Reference proteome</keyword>
<proteinExistence type="predicted"/>